<dbReference type="Gene3D" id="3.20.20.220">
    <property type="match status" value="1"/>
</dbReference>
<evidence type="ECO:0000256" key="5">
    <source>
        <dbReference type="ARBA" id="ARBA00022827"/>
    </source>
</evidence>
<keyword evidence="4 8" id="KW-0285">Flavoprotein</keyword>
<evidence type="ECO:0000256" key="2">
    <source>
        <dbReference type="ARBA" id="ARBA00004777"/>
    </source>
</evidence>
<evidence type="ECO:0000256" key="8">
    <source>
        <dbReference type="RuleBase" id="RU003862"/>
    </source>
</evidence>
<dbReference type="Proteomes" id="UP000192731">
    <property type="component" value="Unassembled WGS sequence"/>
</dbReference>
<protein>
    <recommendedName>
        <fullName evidence="8">Methylenetetrahydrofolate reductase</fullName>
    </recommendedName>
</protein>
<evidence type="ECO:0000256" key="6">
    <source>
        <dbReference type="ARBA" id="ARBA00023002"/>
    </source>
</evidence>
<organism evidence="9 10">
    <name type="scientific">Desulfonispora thiosulfatigenes DSM 11270</name>
    <dbReference type="NCBI Taxonomy" id="656914"/>
    <lineage>
        <taxon>Bacteria</taxon>
        <taxon>Bacillati</taxon>
        <taxon>Bacillota</taxon>
        <taxon>Clostridia</taxon>
        <taxon>Eubacteriales</taxon>
        <taxon>Peptococcaceae</taxon>
        <taxon>Desulfonispora</taxon>
    </lineage>
</organism>
<dbReference type="RefSeq" id="WP_084052579.1">
    <property type="nucleotide sequence ID" value="NZ_FWWT01000013.1"/>
</dbReference>
<dbReference type="GO" id="GO:0005829">
    <property type="term" value="C:cytosol"/>
    <property type="evidence" value="ECO:0007669"/>
    <property type="project" value="TreeGrafter"/>
</dbReference>
<evidence type="ECO:0000256" key="7">
    <source>
        <dbReference type="ARBA" id="ARBA00048628"/>
    </source>
</evidence>
<accession>A0A1W1V0A6</accession>
<dbReference type="InterPro" id="IPR003171">
    <property type="entry name" value="Mehydrof_redctse-like"/>
</dbReference>
<comment type="similarity">
    <text evidence="3 8">Belongs to the methylenetetrahydrofolate reductase family.</text>
</comment>
<dbReference type="GO" id="GO:0071949">
    <property type="term" value="F:FAD binding"/>
    <property type="evidence" value="ECO:0007669"/>
    <property type="project" value="TreeGrafter"/>
</dbReference>
<dbReference type="STRING" id="656914.SAMN00017405_1187"/>
<evidence type="ECO:0000256" key="3">
    <source>
        <dbReference type="ARBA" id="ARBA00006743"/>
    </source>
</evidence>
<evidence type="ECO:0000256" key="1">
    <source>
        <dbReference type="ARBA" id="ARBA00001974"/>
    </source>
</evidence>
<dbReference type="EMBL" id="FWWT01000013">
    <property type="protein sequence ID" value="SMB86768.1"/>
    <property type="molecule type" value="Genomic_DNA"/>
</dbReference>
<comment type="cofactor">
    <cofactor evidence="1 8">
        <name>FAD</name>
        <dbReference type="ChEBI" id="CHEBI:57692"/>
    </cofactor>
</comment>
<gene>
    <name evidence="9" type="ORF">SAMN00017405_1187</name>
</gene>
<dbReference type="GO" id="GO:0009086">
    <property type="term" value="P:methionine biosynthetic process"/>
    <property type="evidence" value="ECO:0007669"/>
    <property type="project" value="TreeGrafter"/>
</dbReference>
<reference evidence="9 10" key="1">
    <citation type="submission" date="2017-04" db="EMBL/GenBank/DDBJ databases">
        <authorList>
            <person name="Afonso C.L."/>
            <person name="Miller P.J."/>
            <person name="Scott M.A."/>
            <person name="Spackman E."/>
            <person name="Goraichik I."/>
            <person name="Dimitrov K.M."/>
            <person name="Suarez D.L."/>
            <person name="Swayne D.E."/>
        </authorList>
    </citation>
    <scope>NUCLEOTIDE SEQUENCE [LARGE SCALE GENOMIC DNA]</scope>
    <source>
        <strain evidence="9 10">DSM 11270</strain>
    </source>
</reference>
<comment type="catalytic activity">
    <reaction evidence="7">
        <text>(6S)-5-methyl-5,6,7,8-tetrahydrofolate + NAD(+) = (6R)-5,10-methylene-5,6,7,8-tetrahydrofolate + NADH + H(+)</text>
        <dbReference type="Rhea" id="RHEA:19821"/>
        <dbReference type="ChEBI" id="CHEBI:15378"/>
        <dbReference type="ChEBI" id="CHEBI:15636"/>
        <dbReference type="ChEBI" id="CHEBI:18608"/>
        <dbReference type="ChEBI" id="CHEBI:57540"/>
        <dbReference type="ChEBI" id="CHEBI:57945"/>
        <dbReference type="EC" id="1.5.1.54"/>
    </reaction>
    <physiologicalReaction direction="right-to-left" evidence="7">
        <dbReference type="Rhea" id="RHEA:19823"/>
    </physiologicalReaction>
</comment>
<keyword evidence="10" id="KW-1185">Reference proteome</keyword>
<keyword evidence="5 8" id="KW-0274">FAD</keyword>
<dbReference type="SUPFAM" id="SSF51730">
    <property type="entry name" value="FAD-linked oxidoreductase"/>
    <property type="match status" value="1"/>
</dbReference>
<dbReference type="PANTHER" id="PTHR45754:SF3">
    <property type="entry name" value="METHYLENETETRAHYDROFOLATE REDUCTASE (NADPH)"/>
    <property type="match status" value="1"/>
</dbReference>
<keyword evidence="6 8" id="KW-0560">Oxidoreductase</keyword>
<comment type="pathway">
    <text evidence="2 8">One-carbon metabolism; tetrahydrofolate interconversion.</text>
</comment>
<name>A0A1W1V0A6_DESTI</name>
<dbReference type="UniPathway" id="UPA00193"/>
<evidence type="ECO:0000313" key="10">
    <source>
        <dbReference type="Proteomes" id="UP000192731"/>
    </source>
</evidence>
<dbReference type="CDD" id="cd00537">
    <property type="entry name" value="MTHFR"/>
    <property type="match status" value="1"/>
</dbReference>
<dbReference type="AlphaFoldDB" id="A0A1W1V0A6"/>
<proteinExistence type="inferred from homology"/>
<dbReference type="PANTHER" id="PTHR45754">
    <property type="entry name" value="METHYLENETETRAHYDROFOLATE REDUCTASE"/>
    <property type="match status" value="1"/>
</dbReference>
<dbReference type="OrthoDB" id="9803687at2"/>
<evidence type="ECO:0000313" key="9">
    <source>
        <dbReference type="EMBL" id="SMB86768.1"/>
    </source>
</evidence>
<sequence length="291" mass="31989">MNGLKNKLNNKQFVTTVEIDPPKGASPWIVYEKMKNLKGVVDAVNIADCPMGKMRMSPIALAHLVQKELQLEAIFHLTCRDRNVIGLQSELLGAYALGVKNILTLTGDKPENGDHPEAKGVFELDSTGLIKLANTLNQGTDMMGNNLNEATEFFIGGVANPTATDLEIEVSKVEAKIDSGVNFFQTQPIFDINSLEHFLTKINDTSAHFIYGLMPLKSVKLAQYLNKNVPGIVVPDKIIDRLQLKGREAGLEIAKELYLELKKMVPGVHIFPMGDVPLIEELLQEQGNGKG</sequence>
<dbReference type="GO" id="GO:0106312">
    <property type="term" value="F:methylenetetrahydrofolate reductase (NADH) activity"/>
    <property type="evidence" value="ECO:0007669"/>
    <property type="project" value="UniProtKB-EC"/>
</dbReference>
<dbReference type="InterPro" id="IPR029041">
    <property type="entry name" value="FAD-linked_oxidoreductase-like"/>
</dbReference>
<evidence type="ECO:0000256" key="4">
    <source>
        <dbReference type="ARBA" id="ARBA00022630"/>
    </source>
</evidence>
<dbReference type="Pfam" id="PF02219">
    <property type="entry name" value="MTHFR"/>
    <property type="match status" value="1"/>
</dbReference>
<dbReference type="GO" id="GO:0035999">
    <property type="term" value="P:tetrahydrofolate interconversion"/>
    <property type="evidence" value="ECO:0007669"/>
    <property type="project" value="UniProtKB-UniPathway"/>
</dbReference>